<dbReference type="EMBL" id="CP042305">
    <property type="protein sequence ID" value="QDZ16564.1"/>
    <property type="molecule type" value="Genomic_DNA"/>
</dbReference>
<evidence type="ECO:0000256" key="1">
    <source>
        <dbReference type="ARBA" id="ARBA00022737"/>
    </source>
</evidence>
<dbReference type="RefSeq" id="WP_146322568.1">
    <property type="nucleotide sequence ID" value="NZ_CP042305.1"/>
</dbReference>
<dbReference type="PROSITE" id="PS50853">
    <property type="entry name" value="FN3"/>
    <property type="match status" value="2"/>
</dbReference>
<organism evidence="6 7">
    <name type="scientific">Humibacter ginsenosidimutans</name>
    <dbReference type="NCBI Taxonomy" id="2599293"/>
    <lineage>
        <taxon>Bacteria</taxon>
        <taxon>Bacillati</taxon>
        <taxon>Actinomycetota</taxon>
        <taxon>Actinomycetes</taxon>
        <taxon>Micrococcales</taxon>
        <taxon>Microbacteriaceae</taxon>
        <taxon>Humibacter</taxon>
    </lineage>
</organism>
<proteinExistence type="predicted"/>
<keyword evidence="2" id="KW-0378">Hydrolase</keyword>
<dbReference type="PANTHER" id="PTHR13817:SF73">
    <property type="entry name" value="FIBRONECTIN TYPE-III DOMAIN-CONTAINING PROTEIN"/>
    <property type="match status" value="1"/>
</dbReference>
<dbReference type="InterPro" id="IPR013783">
    <property type="entry name" value="Ig-like_fold"/>
</dbReference>
<keyword evidence="7" id="KW-1185">Reference proteome</keyword>
<dbReference type="NCBIfam" id="NF012211">
    <property type="entry name" value="tand_rpt_95"/>
    <property type="match status" value="1"/>
</dbReference>
<sequence length="1919" mass="197897">MAWTVIVGVVVVALTATIAIVSGGFVQQRMVLGDAAVWVTNSSKQLLGRANTAIDSLNSAVVASATSVDVVQSGSSVLLVDHSDNTVSSVDTATVTAGKPVALPPRDAQIGIAGSRAVIVSGTTGQIWLLPLKQLETFTSGSTPTIDLGSRVITSLSPGGTLYAYSSQAATMYRIDAEHGDQVAQTWHVEAPGKASSRTTPLQLTSTGAGWMLYDATSRTLRSESGTHVLPAAAGDGGVVAQPTDAETAPVVAADSGVFVLSGTAFRHTESGSYGTPAAPVWNDGCLYAAWNTGQTWRSCTGGAAGRPGTLASLRPGSALTFRVNDGTVVLNDTAHGTTWSVQHGNALIDNWSDFAKPDDTTTQSEENTEDTPPKYEKAEVPPVAVDDEFGARPGTTSPLPVLLNDYDANGDVLVIDSFTPIPQEEGRIARTADDQQLQITLPADASGRIRFEYTISDGRGGEAQAQVTVTVRTPDENSPPVQVRATKATVAAGGRVSTQVLGDWYDPDGDPIYLVSATTASPDSASSTPEGTVVFTGSGSGTGMRNVALTVSDGRAEAHGTLAVTVRRPTEVPIIVDPFVATVTAGDQITISPLAHVRGGVGTVRLASVPDKPDVTLQPNLDDGTFTFSSDTPGSYYVDYTVTDGQSTATGEVRVVVSAPQDAGDAPVTVPHNAFIEQQSSGQVDVTATDYDPAGGVLLVTGVAAPKQSDGVSVQVLEQHILRVTLTRPLSGPVTFGYTVSNGTASTNGTVRVVEIPRPAVRQPPVADPDSATVRVGDAIDIPVLDNDSQADGDDLTLDPVLPTPLPKGAGLLFASGNVLRYLAPDKPGNYTAVYRVDDADGQWATAQVSIAVREIDVASNRAPVPQTVTARVLAGNTVRIPIPLSGIDPDGDSVKLVGQSTNPQKGAVTSVGPNWIDYQAGDYSAGTDTFDYTVVDALGAHADGVVRIGIAPQDDTARNPVAVEDQVAVRPGRTVSVQVLANDSDPDGGALHIVSVQRTSTQIAKATFTSKIVKVVAPKKEGRYGFIYTIQNDAGGTSSNFLTVVVRADAPLSRPVVQDTVVSLSDILGKQQITVDPLANVFFADGPVSSLKLSLVDGFGDTAHVTSDGRVRVRVLAKSQIIPFKVTHPDDASISSFGFIWVPGLDDALPQLKPGAPKLTVQSEKTLVIDLDKYVVAAGGKSVRLTDSSHVHATHADGSSLVRNSHTLVYTSASRYFGPASISFEVTDGSSANDPRGHIATLVLPITVTARDNQPPTFTGAQVDFEPGQQKTLDLLKLTRYPYARDQGELQYSVLDPQPQGASVSLQGSSLTVKVSDQTGKGTHLSVIVGVRDAVNTGKSGRIDITVVPSTRPLAVPQPDQVVARRGVTTTVNVLANDAATNPFPSTPLRVIAVRGLANGALPQGVSVTPSADRSHLTVSVAANAVPADTTLQYEVADATNDPARYTWGTVTISVEDRPEPVSNVSIAGVADHQLTVAWDAGSDNNSAIKNYVVSLVASGQVVGTTTCDATTCTVPTPGNGPQNAVTVQVVAVNGIGRSDPVSYPDAVWSNVVPGAPTDVTATRGDQSIRVSWDPPKSGGGSVVTAYRVSVGTATVTVDGGTTSAKITGLTNGQQVQATVTSMNDFYGVSPAWNSAVSNAVTPAGAPIWISTPSVTPRNDANGTVDIGWGSAANANGSAITSYSVSCGSQTVTTTGTSTSCTLPTGQSTTVTVTASNDVGSSTSQPVSATPPAAPQTPTRVTVYVADPGDSQNGRFVPTFQGVSPTPSTSGGGSVSYSVKINGGDPQQLGIGDHLPVQSNQYGVQLSVSVQVTVTYPNGATLSSGWSDPVSAGMAVDATLGGLQYTPAANGNGGTFSWTSAPGTASTTPAGPYNSVSITCNGTQATGNTCTTNSTNPTLAVRVGANGRTYEMDYPGQ</sequence>
<dbReference type="SUPFAM" id="SSF49265">
    <property type="entry name" value="Fibronectin type III"/>
    <property type="match status" value="2"/>
</dbReference>
<name>A0A5B8M920_9MICO</name>
<dbReference type="SUPFAM" id="SSF50969">
    <property type="entry name" value="YVTN repeat-like/Quinoprotein amine dehydrogenase"/>
    <property type="match status" value="1"/>
</dbReference>
<dbReference type="GO" id="GO:0016798">
    <property type="term" value="F:hydrolase activity, acting on glycosyl bonds"/>
    <property type="evidence" value="ECO:0007669"/>
    <property type="project" value="UniProtKB-KW"/>
</dbReference>
<dbReference type="SMART" id="SM00060">
    <property type="entry name" value="FN3"/>
    <property type="match status" value="3"/>
</dbReference>
<feature type="region of interest" description="Disordered" evidence="4">
    <location>
        <begin position="1719"/>
        <end position="1739"/>
    </location>
</feature>
<dbReference type="Pfam" id="PF00041">
    <property type="entry name" value="fn3"/>
    <property type="match status" value="2"/>
</dbReference>
<keyword evidence="3" id="KW-0119">Carbohydrate metabolism</keyword>
<feature type="domain" description="Fibronectin type-III" evidence="5">
    <location>
        <begin position="1555"/>
        <end position="1647"/>
    </location>
</feature>
<keyword evidence="1" id="KW-0677">Repeat</keyword>
<evidence type="ECO:0000256" key="4">
    <source>
        <dbReference type="SAM" id="MobiDB-lite"/>
    </source>
</evidence>
<dbReference type="KEGG" id="huw:FPZ11_19050"/>
<evidence type="ECO:0000313" key="7">
    <source>
        <dbReference type="Proteomes" id="UP000320216"/>
    </source>
</evidence>
<dbReference type="InterPro" id="IPR003961">
    <property type="entry name" value="FN3_dom"/>
</dbReference>
<dbReference type="CDD" id="cd00063">
    <property type="entry name" value="FN3"/>
    <property type="match status" value="2"/>
</dbReference>
<dbReference type="Proteomes" id="UP000320216">
    <property type="component" value="Chromosome"/>
</dbReference>
<feature type="region of interest" description="Disordered" evidence="4">
    <location>
        <begin position="353"/>
        <end position="377"/>
    </location>
</feature>
<evidence type="ECO:0000256" key="2">
    <source>
        <dbReference type="ARBA" id="ARBA00023295"/>
    </source>
</evidence>
<feature type="compositionally biased region" description="Low complexity" evidence="4">
    <location>
        <begin position="1723"/>
        <end position="1739"/>
    </location>
</feature>
<dbReference type="InterPro" id="IPR036116">
    <property type="entry name" value="FN3_sf"/>
</dbReference>
<dbReference type="GO" id="GO:0000272">
    <property type="term" value="P:polysaccharide catabolic process"/>
    <property type="evidence" value="ECO:0007669"/>
    <property type="project" value="UniProtKB-KW"/>
</dbReference>
<dbReference type="OrthoDB" id="5241356at2"/>
<dbReference type="Gene3D" id="2.60.40.2810">
    <property type="match status" value="1"/>
</dbReference>
<evidence type="ECO:0000313" key="6">
    <source>
        <dbReference type="EMBL" id="QDZ16564.1"/>
    </source>
</evidence>
<evidence type="ECO:0000259" key="5">
    <source>
        <dbReference type="PROSITE" id="PS50853"/>
    </source>
</evidence>
<dbReference type="InterPro" id="IPR050964">
    <property type="entry name" value="Striated_Muscle_Regulatory"/>
</dbReference>
<keyword evidence="2" id="KW-0326">Glycosidase</keyword>
<gene>
    <name evidence="6" type="ORF">FPZ11_19050</name>
</gene>
<protein>
    <submittedName>
        <fullName evidence="6">Tandem-95 repeat protein</fullName>
    </submittedName>
</protein>
<keyword evidence="3" id="KW-0624">Polysaccharide degradation</keyword>
<dbReference type="Pfam" id="PF17963">
    <property type="entry name" value="Big_9"/>
    <property type="match status" value="6"/>
</dbReference>
<dbReference type="InterPro" id="IPR011044">
    <property type="entry name" value="Quino_amine_DH_bsu"/>
</dbReference>
<accession>A0A5B8M920</accession>
<evidence type="ECO:0000256" key="3">
    <source>
        <dbReference type="ARBA" id="ARBA00023326"/>
    </source>
</evidence>
<dbReference type="Gene3D" id="2.60.40.10">
    <property type="entry name" value="Immunoglobulins"/>
    <property type="match status" value="2"/>
</dbReference>
<reference evidence="6 7" key="1">
    <citation type="submission" date="2019-07" db="EMBL/GenBank/DDBJ databases">
        <title>Full genome sequence of Humibacter sp. WJ7-1.</title>
        <authorList>
            <person name="Im W.-T."/>
        </authorList>
    </citation>
    <scope>NUCLEOTIDE SEQUENCE [LARGE SCALE GENOMIC DNA]</scope>
    <source>
        <strain evidence="6 7">WJ7-1</strain>
    </source>
</reference>
<feature type="domain" description="Fibronectin type-III" evidence="5">
    <location>
        <begin position="1463"/>
        <end position="1554"/>
    </location>
</feature>
<dbReference type="PANTHER" id="PTHR13817">
    <property type="entry name" value="TITIN"/>
    <property type="match status" value="1"/>
</dbReference>